<sequence>MISYALLHHVALLLKRQTKITIRAHQHVFVLDTPRYCFKACMHRAQSYLYIEASPHANYPKTPLNLALEKYASNAKILDATLENDDRILKIALECACSYKKTHAFLQLEFTGRHSNAILLDAQGCVLEALHFISAQQSYRPVIKTQALIPLRKLPFARPPLEPMPEQDLLDALNTLHTRVSAQALEQQKIHLRRIWVKKEQMLRMRLRDLPSATQLLEDSTQQRKHASLILAHLHHLDPRLVYAKELYLEDQHILLPPHARTLSDAADKLFKMAKKSVQRANHIALQVENILSKITFLQAKLTFLESARLEDLRPLRTKSIRHSVQDAHLESFEIEGVRVLIGRNQKENREILKMARARDIWAHVQDQPGAHMVIFSHPHTPSQSLLYKACTLLAKLTYPNPSKQALRVRIDHTQKKYVRFAPQTIAQVFYTNFSTTTITL</sequence>
<comment type="caution">
    <text evidence="1">The sequence shown here is derived from an EMBL/GenBank/DDBJ whole genome shotgun (WGS) entry which is preliminary data.</text>
</comment>
<proteinExistence type="predicted"/>
<dbReference type="Gene3D" id="2.30.310.10">
    <property type="entry name" value="ibrinogen binding protein from staphylococcus aureus domain"/>
    <property type="match status" value="1"/>
</dbReference>
<evidence type="ECO:0000313" key="1">
    <source>
        <dbReference type="EMBL" id="MFC3847826.1"/>
    </source>
</evidence>
<reference evidence="2" key="1">
    <citation type="journal article" date="2019" name="Int. J. Syst. Evol. Microbiol.">
        <title>The Global Catalogue of Microorganisms (GCM) 10K type strain sequencing project: providing services to taxonomists for standard genome sequencing and annotation.</title>
        <authorList>
            <consortium name="The Broad Institute Genomics Platform"/>
            <consortium name="The Broad Institute Genome Sequencing Center for Infectious Disease"/>
            <person name="Wu L."/>
            <person name="Ma J."/>
        </authorList>
    </citation>
    <scope>NUCLEOTIDE SEQUENCE [LARGE SCALE GENOMIC DNA]</scope>
    <source>
        <strain evidence="2">CCUG 53816</strain>
    </source>
</reference>
<evidence type="ECO:0000313" key="2">
    <source>
        <dbReference type="Proteomes" id="UP001595783"/>
    </source>
</evidence>
<gene>
    <name evidence="1" type="ORF">ACFOPX_04660</name>
</gene>
<organism evidence="1 2">
    <name type="scientific">Helicobacter baculiformis</name>
    <dbReference type="NCBI Taxonomy" id="427351"/>
    <lineage>
        <taxon>Bacteria</taxon>
        <taxon>Pseudomonadati</taxon>
        <taxon>Campylobacterota</taxon>
        <taxon>Epsilonproteobacteria</taxon>
        <taxon>Campylobacterales</taxon>
        <taxon>Helicobacteraceae</taxon>
        <taxon>Helicobacter</taxon>
    </lineage>
</organism>
<dbReference type="RefSeq" id="WP_104752371.1">
    <property type="nucleotide sequence ID" value="NZ_FZMF01000023.1"/>
</dbReference>
<dbReference type="EMBL" id="JBHRZO010000021">
    <property type="protein sequence ID" value="MFC3847826.1"/>
    <property type="molecule type" value="Genomic_DNA"/>
</dbReference>
<accession>A0ABV7ZI88</accession>
<name>A0ABV7ZI88_9HELI</name>
<dbReference type="Proteomes" id="UP001595783">
    <property type="component" value="Unassembled WGS sequence"/>
</dbReference>
<keyword evidence="2" id="KW-1185">Reference proteome</keyword>
<dbReference type="Pfam" id="PF05833">
    <property type="entry name" value="NFACT_N"/>
    <property type="match status" value="1"/>
</dbReference>
<protein>
    <submittedName>
        <fullName evidence="1">NFACT family protein</fullName>
    </submittedName>
</protein>